<evidence type="ECO:0000313" key="3">
    <source>
        <dbReference type="EMBL" id="SKB09534.1"/>
    </source>
</evidence>
<dbReference type="RefSeq" id="WP_231948795.1">
    <property type="nucleotide sequence ID" value="NZ_LT796768.1"/>
</dbReference>
<organism evidence="3 4">
    <name type="scientific">Aeromicrobium choanae</name>
    <dbReference type="NCBI Taxonomy" id="1736691"/>
    <lineage>
        <taxon>Bacteria</taxon>
        <taxon>Bacillati</taxon>
        <taxon>Actinomycetota</taxon>
        <taxon>Actinomycetes</taxon>
        <taxon>Propionibacteriales</taxon>
        <taxon>Nocardioidaceae</taxon>
        <taxon>Aeromicrobium</taxon>
    </lineage>
</organism>
<dbReference type="Proteomes" id="UP000191040">
    <property type="component" value="Chromosome I"/>
</dbReference>
<gene>
    <name evidence="3" type="ORF">SAMN06295964_2740</name>
</gene>
<feature type="transmembrane region" description="Helical" evidence="1">
    <location>
        <begin position="20"/>
        <end position="39"/>
    </location>
</feature>
<proteinExistence type="predicted"/>
<dbReference type="InterPro" id="IPR012495">
    <property type="entry name" value="TadE-like_dom"/>
</dbReference>
<evidence type="ECO:0000313" key="4">
    <source>
        <dbReference type="Proteomes" id="UP000191040"/>
    </source>
</evidence>
<keyword evidence="1" id="KW-0472">Membrane</keyword>
<evidence type="ECO:0000259" key="2">
    <source>
        <dbReference type="Pfam" id="PF07811"/>
    </source>
</evidence>
<evidence type="ECO:0000256" key="1">
    <source>
        <dbReference type="SAM" id="Phobius"/>
    </source>
</evidence>
<dbReference type="EMBL" id="LT796768">
    <property type="protein sequence ID" value="SKB09534.1"/>
    <property type="molecule type" value="Genomic_DNA"/>
</dbReference>
<keyword evidence="1" id="KW-1133">Transmembrane helix</keyword>
<sequence>MRTRWPVRDERGSAVPEFVMVLMVLIPLVFAIAQVALVMHVRNTMTAAASDGARAAASLDAPIGEARSRAREVLRTTLADRYAEDVSVREAQVDGISVIEVRVSAEVPPLGLWGPGVAVDAVGRAVRQEAP</sequence>
<reference evidence="4" key="1">
    <citation type="submission" date="2017-02" db="EMBL/GenBank/DDBJ databases">
        <authorList>
            <person name="Varghese N."/>
            <person name="Submissions S."/>
        </authorList>
    </citation>
    <scope>NUCLEOTIDE SEQUENCE [LARGE SCALE GENOMIC DNA]</scope>
    <source>
        <strain evidence="4">9H-4</strain>
    </source>
</reference>
<keyword evidence="4" id="KW-1185">Reference proteome</keyword>
<name>A0A1T4Z699_9ACTN</name>
<dbReference type="AlphaFoldDB" id="A0A1T4Z699"/>
<keyword evidence="1" id="KW-0812">Transmembrane</keyword>
<protein>
    <submittedName>
        <fullName evidence="3">TadE-like protein</fullName>
    </submittedName>
</protein>
<accession>A0A1T4Z699</accession>
<dbReference type="STRING" id="1736691.SAMN06295964_2740"/>
<feature type="domain" description="TadE-like" evidence="2">
    <location>
        <begin position="12"/>
        <end position="54"/>
    </location>
</feature>
<dbReference type="Pfam" id="PF07811">
    <property type="entry name" value="TadE"/>
    <property type="match status" value="1"/>
</dbReference>